<dbReference type="Proteomes" id="UP000292282">
    <property type="component" value="Unassembled WGS sequence"/>
</dbReference>
<accession>A0A4Q9M4J3</accession>
<dbReference type="VEuPathDB" id="MicrosporidiaDB:CWI38_0062p0020"/>
<evidence type="ECO:0000313" key="2">
    <source>
        <dbReference type="Proteomes" id="UP000292282"/>
    </source>
</evidence>
<protein>
    <submittedName>
        <fullName evidence="1">Uncharacterized protein</fullName>
    </submittedName>
</protein>
<dbReference type="EMBL" id="PITK01000062">
    <property type="protein sequence ID" value="TBU20491.1"/>
    <property type="molecule type" value="Genomic_DNA"/>
</dbReference>
<organism evidence="1 2">
    <name type="scientific">Hamiltosporidium tvaerminnensis</name>
    <dbReference type="NCBI Taxonomy" id="1176355"/>
    <lineage>
        <taxon>Eukaryota</taxon>
        <taxon>Fungi</taxon>
        <taxon>Fungi incertae sedis</taxon>
        <taxon>Microsporidia</taxon>
        <taxon>Dubosqiidae</taxon>
        <taxon>Hamiltosporidium</taxon>
    </lineage>
</organism>
<gene>
    <name evidence="1" type="ORF">CWI38_0062p0020</name>
</gene>
<name>A0A4Q9M4J3_9MICR</name>
<reference evidence="1 2" key="1">
    <citation type="submission" date="2017-12" db="EMBL/GenBank/DDBJ databases">
        <authorList>
            <person name="Pombert J.-F."/>
            <person name="Haag K.L."/>
            <person name="Ebert D."/>
        </authorList>
    </citation>
    <scope>NUCLEOTIDE SEQUENCE [LARGE SCALE GENOMIC DNA]</scope>
    <source>
        <strain evidence="1">IL-G-3</strain>
    </source>
</reference>
<comment type="caution">
    <text evidence="1">The sequence shown here is derived from an EMBL/GenBank/DDBJ whole genome shotgun (WGS) entry which is preliminary data.</text>
</comment>
<proteinExistence type="predicted"/>
<keyword evidence="2" id="KW-1185">Reference proteome</keyword>
<sequence length="58" mass="6934">MFCNSRYKFNLERKCSLVNNPRNLLLGFFNSLLKNVHEIKQYLNFMVVESFKLAKFSV</sequence>
<dbReference type="AlphaFoldDB" id="A0A4Q9M4J3"/>
<evidence type="ECO:0000313" key="1">
    <source>
        <dbReference type="EMBL" id="TBU20491.1"/>
    </source>
</evidence>